<evidence type="ECO:0000313" key="2">
    <source>
        <dbReference type="EMBL" id="KAG4415870.1"/>
    </source>
</evidence>
<keyword evidence="3" id="KW-1185">Reference proteome</keyword>
<name>A0A8H7W3J3_9HELO</name>
<protein>
    <recommendedName>
        <fullName evidence="1">2EXR domain-containing protein</fullName>
    </recommendedName>
</protein>
<evidence type="ECO:0000313" key="3">
    <source>
        <dbReference type="Proteomes" id="UP000664132"/>
    </source>
</evidence>
<sequence>MDTIALFQGSCNKNGIRLSSPNPSIRLTPLVTPSRRLPRGVIPLTCGSQSSSLSGKRDTLPAKLTPPTFESLPEDVRKKIWKFAIKALPARTIHIQPSTTRNVALSAVNSEARAVFLEEYALLHSRQLGRMSDFAISINYEKDLLYLNRRFVLNPKVSAVTSLIEARLVYSDWLKPVKQLALNLKDTLFLLPRAWGQVPTSRRQSDDLWTILGVHCPELRILFFVDYEMLETEGGLVHGHFQPHRTREWNARWAKFRLGLDSAKVRRIVRQDLVLRVLDANNVVTGGLVS</sequence>
<feature type="domain" description="2EXR" evidence="1">
    <location>
        <begin position="67"/>
        <end position="145"/>
    </location>
</feature>
<reference evidence="2" key="1">
    <citation type="submission" date="2021-02" db="EMBL/GenBank/DDBJ databases">
        <title>Genome sequence Cadophora malorum strain M34.</title>
        <authorList>
            <person name="Stefanovic E."/>
            <person name="Vu D."/>
            <person name="Scully C."/>
            <person name="Dijksterhuis J."/>
            <person name="Roader J."/>
            <person name="Houbraken J."/>
        </authorList>
    </citation>
    <scope>NUCLEOTIDE SEQUENCE</scope>
    <source>
        <strain evidence="2">M34</strain>
    </source>
</reference>
<dbReference type="OrthoDB" id="3548415at2759"/>
<gene>
    <name evidence="2" type="ORF">IFR04_010997</name>
</gene>
<dbReference type="EMBL" id="JAFJYH010000205">
    <property type="protein sequence ID" value="KAG4415870.1"/>
    <property type="molecule type" value="Genomic_DNA"/>
</dbReference>
<evidence type="ECO:0000259" key="1">
    <source>
        <dbReference type="Pfam" id="PF20150"/>
    </source>
</evidence>
<dbReference type="AlphaFoldDB" id="A0A8H7W3J3"/>
<comment type="caution">
    <text evidence="2">The sequence shown here is derived from an EMBL/GenBank/DDBJ whole genome shotgun (WGS) entry which is preliminary data.</text>
</comment>
<dbReference type="Proteomes" id="UP000664132">
    <property type="component" value="Unassembled WGS sequence"/>
</dbReference>
<dbReference type="Pfam" id="PF20150">
    <property type="entry name" value="2EXR"/>
    <property type="match status" value="1"/>
</dbReference>
<organism evidence="2 3">
    <name type="scientific">Cadophora malorum</name>
    <dbReference type="NCBI Taxonomy" id="108018"/>
    <lineage>
        <taxon>Eukaryota</taxon>
        <taxon>Fungi</taxon>
        <taxon>Dikarya</taxon>
        <taxon>Ascomycota</taxon>
        <taxon>Pezizomycotina</taxon>
        <taxon>Leotiomycetes</taxon>
        <taxon>Helotiales</taxon>
        <taxon>Ploettnerulaceae</taxon>
        <taxon>Cadophora</taxon>
    </lineage>
</organism>
<proteinExistence type="predicted"/>
<accession>A0A8H7W3J3</accession>
<dbReference type="InterPro" id="IPR045518">
    <property type="entry name" value="2EXR"/>
</dbReference>